<dbReference type="Pfam" id="PF13556">
    <property type="entry name" value="HTH_30"/>
    <property type="match status" value="1"/>
</dbReference>
<dbReference type="InterPro" id="IPR051448">
    <property type="entry name" value="CdaR-like_regulators"/>
</dbReference>
<dbReference type="Gene3D" id="1.10.10.2840">
    <property type="entry name" value="PucR C-terminal helix-turn-helix domain"/>
    <property type="match status" value="1"/>
</dbReference>
<comment type="caution">
    <text evidence="3">The sequence shown here is derived from an EMBL/GenBank/DDBJ whole genome shotgun (WGS) entry which is preliminary data.</text>
</comment>
<feature type="region of interest" description="Disordered" evidence="1">
    <location>
        <begin position="1"/>
        <end position="36"/>
    </location>
</feature>
<evidence type="ECO:0000313" key="4">
    <source>
        <dbReference type="Proteomes" id="UP000675554"/>
    </source>
</evidence>
<protein>
    <submittedName>
        <fullName evidence="3">Helix-turn-helix domain-containing protein</fullName>
    </submittedName>
</protein>
<evidence type="ECO:0000313" key="3">
    <source>
        <dbReference type="EMBL" id="MBR7678021.1"/>
    </source>
</evidence>
<dbReference type="InterPro" id="IPR042070">
    <property type="entry name" value="PucR_C-HTH_sf"/>
</dbReference>
<evidence type="ECO:0000259" key="2">
    <source>
        <dbReference type="Pfam" id="PF13556"/>
    </source>
</evidence>
<dbReference type="InterPro" id="IPR025736">
    <property type="entry name" value="PucR_C-HTH_dom"/>
</dbReference>
<evidence type="ECO:0000256" key="1">
    <source>
        <dbReference type="SAM" id="MobiDB-lite"/>
    </source>
</evidence>
<dbReference type="AlphaFoldDB" id="A0A8T4IZY6"/>
<feature type="non-terminal residue" evidence="3">
    <location>
        <position position="1"/>
    </location>
</feature>
<name>A0A8T4IZY6_9ACTN</name>
<sequence length="262" mass="27164">AADHAEEEAEERAAREAEGNVGNTHSGRDGRSGRLAELGLEPGGACLVLALAVPASSGQDSPVARRRVLRRVQTVLDHAFGTEVASLLDGAHDGGIGKAVVPGSPEPPPGLMDRLRRASGGPVRAAAVSARTPDEVPQAARTAAEVVRVARAAGLPPGLHRLEDVLLEFHLSRRDASSGAIAALLDPLGGSPELTGTLRVHLEQSQRRRDTARLLGVHPNTVDNRLARITELTGLDLSAPRGTALALAALLLRGEAGAPEQP</sequence>
<dbReference type="PANTHER" id="PTHR33744">
    <property type="entry name" value="CARBOHYDRATE DIACID REGULATOR"/>
    <property type="match status" value="1"/>
</dbReference>
<dbReference type="EMBL" id="JAGSMN010001164">
    <property type="protein sequence ID" value="MBR7678021.1"/>
    <property type="molecule type" value="Genomic_DNA"/>
</dbReference>
<feature type="compositionally biased region" description="Acidic residues" evidence="1">
    <location>
        <begin position="1"/>
        <end position="10"/>
    </location>
</feature>
<proteinExistence type="predicted"/>
<organism evidence="3 4">
    <name type="scientific">Streptomyces daliensis</name>
    <dbReference type="NCBI Taxonomy" id="299421"/>
    <lineage>
        <taxon>Bacteria</taxon>
        <taxon>Bacillati</taxon>
        <taxon>Actinomycetota</taxon>
        <taxon>Actinomycetes</taxon>
        <taxon>Kitasatosporales</taxon>
        <taxon>Streptomycetaceae</taxon>
        <taxon>Streptomyces</taxon>
    </lineage>
</organism>
<gene>
    <name evidence="3" type="ORF">KDA82_34565</name>
</gene>
<keyword evidence="4" id="KW-1185">Reference proteome</keyword>
<reference evidence="3" key="1">
    <citation type="submission" date="2021-04" db="EMBL/GenBank/DDBJ databases">
        <title>Sequencing of actinobacteria type strains.</title>
        <authorList>
            <person name="Nguyen G.-S."/>
            <person name="Wentzel A."/>
        </authorList>
    </citation>
    <scope>NUCLEOTIDE SEQUENCE</scope>
    <source>
        <strain evidence="3">DSM 42095</strain>
    </source>
</reference>
<dbReference type="PANTHER" id="PTHR33744:SF1">
    <property type="entry name" value="DNA-BINDING TRANSCRIPTIONAL ACTIVATOR ADER"/>
    <property type="match status" value="1"/>
</dbReference>
<feature type="domain" description="PucR C-terminal helix-turn-helix" evidence="2">
    <location>
        <begin position="194"/>
        <end position="251"/>
    </location>
</feature>
<accession>A0A8T4IZY6</accession>
<dbReference type="Proteomes" id="UP000675554">
    <property type="component" value="Unassembled WGS sequence"/>
</dbReference>